<feature type="domain" description="Restriction system protein Mrr-like N-terminal" evidence="3">
    <location>
        <begin position="11"/>
        <end position="90"/>
    </location>
</feature>
<dbReference type="PANTHER" id="PTHR30015:SF7">
    <property type="entry name" value="TYPE IV METHYL-DIRECTED RESTRICTION ENZYME ECOKMRR"/>
    <property type="match status" value="1"/>
</dbReference>
<feature type="region of interest" description="Disordered" evidence="1">
    <location>
        <begin position="108"/>
        <end position="132"/>
    </location>
</feature>
<proteinExistence type="predicted"/>
<feature type="domain" description="Restriction endonuclease type IV Mrr" evidence="2">
    <location>
        <begin position="164"/>
        <end position="278"/>
    </location>
</feature>
<dbReference type="GO" id="GO:0009307">
    <property type="term" value="P:DNA restriction-modification system"/>
    <property type="evidence" value="ECO:0007669"/>
    <property type="project" value="InterPro"/>
</dbReference>
<sequence length="298" mass="34897">MALLKYRDYDKYVLKFFYDINKPAHRKDTYSKLKEYTNTSDEDFNLITKNGYNKFNSRIHWSLVVLKKAQLIENIDKGVYQITDFGKKFYEENPNFDFKTLKEKTPYLENSKSNSDDDIEEIEEAEEDENRNEIEKSIEEYYESVEKDILDRLQYMGESSVDKGTKFENICLELLEKMGYGKKYRTGGSGDRGIDGTLTMDKFGFDMIGVQCKCYKENNKVNDTEITKFAHGLKNVNGINRGIFITASDYTPQAKKVVEELKDVKIILINGYRLAKYMREYEVGVKVLETRNIYDVII</sequence>
<dbReference type="Proteomes" id="UP000095247">
    <property type="component" value="Unassembled WGS sequence"/>
</dbReference>
<dbReference type="EMBL" id="MDCO01000012">
    <property type="protein sequence ID" value="OEJ13532.1"/>
    <property type="molecule type" value="Genomic_DNA"/>
</dbReference>
<dbReference type="RefSeq" id="WP_069726847.1">
    <property type="nucleotide sequence ID" value="NZ_MDCO01000012.1"/>
</dbReference>
<evidence type="ECO:0000313" key="4">
    <source>
        <dbReference type="EMBL" id="OEJ13532.1"/>
    </source>
</evidence>
<dbReference type="AlphaFoldDB" id="A0A1E5NBJ8"/>
<evidence type="ECO:0000256" key="1">
    <source>
        <dbReference type="SAM" id="MobiDB-lite"/>
    </source>
</evidence>
<protein>
    <submittedName>
        <fullName evidence="4">Restriction endonuclease</fullName>
    </submittedName>
</protein>
<gene>
    <name evidence="4" type="ORF">BFL38_01935</name>
</gene>
<evidence type="ECO:0000259" key="2">
    <source>
        <dbReference type="Pfam" id="PF04471"/>
    </source>
</evidence>
<name>A0A1E5NBJ8_9SPIR</name>
<accession>A0A1E5NBJ8</accession>
<dbReference type="Pfam" id="PF04471">
    <property type="entry name" value="Mrr_cat"/>
    <property type="match status" value="1"/>
</dbReference>
<dbReference type="GO" id="GO:0015666">
    <property type="term" value="F:restriction endodeoxyribonuclease activity"/>
    <property type="evidence" value="ECO:0007669"/>
    <property type="project" value="TreeGrafter"/>
</dbReference>
<organism evidence="4 5">
    <name type="scientific">Brachyspira hampsonii</name>
    <dbReference type="NCBI Taxonomy" id="1287055"/>
    <lineage>
        <taxon>Bacteria</taxon>
        <taxon>Pseudomonadati</taxon>
        <taxon>Spirochaetota</taxon>
        <taxon>Spirochaetia</taxon>
        <taxon>Brachyspirales</taxon>
        <taxon>Brachyspiraceae</taxon>
        <taxon>Brachyspira</taxon>
    </lineage>
</organism>
<dbReference type="InterPro" id="IPR011335">
    <property type="entry name" value="Restrct_endonuc-II-like"/>
</dbReference>
<dbReference type="GO" id="GO:0003677">
    <property type="term" value="F:DNA binding"/>
    <property type="evidence" value="ECO:0007669"/>
    <property type="project" value="InterPro"/>
</dbReference>
<keyword evidence="4" id="KW-0255">Endonuclease</keyword>
<feature type="compositionally biased region" description="Acidic residues" evidence="1">
    <location>
        <begin position="116"/>
        <end position="130"/>
    </location>
</feature>
<reference evidence="4 5" key="1">
    <citation type="submission" date="2016-08" db="EMBL/GenBank/DDBJ databases">
        <title>Characterization and recognition of Brachyspira hampsonii sp. nov., a novel intestinal spirochete that is pathogenic to pigs.</title>
        <authorList>
            <person name="Mirajkar N."/>
            <person name="La T."/>
            <person name="Phillips N."/>
            <person name="Hampson D."/>
            <person name="Gebhart C."/>
        </authorList>
    </citation>
    <scope>NUCLEOTIDE SEQUENCE [LARGE SCALE GENOMIC DNA]</scope>
    <source>
        <strain evidence="4 5">P280/1</strain>
    </source>
</reference>
<dbReference type="InterPro" id="IPR025745">
    <property type="entry name" value="Mrr-like_N_dom"/>
</dbReference>
<dbReference type="Gene3D" id="1.10.10.10">
    <property type="entry name" value="Winged helix-like DNA-binding domain superfamily/Winged helix DNA-binding domain"/>
    <property type="match status" value="1"/>
</dbReference>
<evidence type="ECO:0000259" key="3">
    <source>
        <dbReference type="Pfam" id="PF14338"/>
    </source>
</evidence>
<dbReference type="SUPFAM" id="SSF52980">
    <property type="entry name" value="Restriction endonuclease-like"/>
    <property type="match status" value="1"/>
</dbReference>
<keyword evidence="4" id="KW-0378">Hydrolase</keyword>
<dbReference type="InterPro" id="IPR011856">
    <property type="entry name" value="tRNA_endonuc-like_dom_sf"/>
</dbReference>
<keyword evidence="4" id="KW-0540">Nuclease</keyword>
<dbReference type="PANTHER" id="PTHR30015">
    <property type="entry name" value="MRR RESTRICTION SYSTEM PROTEIN"/>
    <property type="match status" value="1"/>
</dbReference>
<dbReference type="Gene3D" id="3.40.1350.10">
    <property type="match status" value="1"/>
</dbReference>
<dbReference type="Pfam" id="PF14338">
    <property type="entry name" value="Mrr_N"/>
    <property type="match status" value="1"/>
</dbReference>
<comment type="caution">
    <text evidence="4">The sequence shown here is derived from an EMBL/GenBank/DDBJ whole genome shotgun (WGS) entry which is preliminary data.</text>
</comment>
<dbReference type="InterPro" id="IPR007560">
    <property type="entry name" value="Restrct_endonuc_IV_Mrr"/>
</dbReference>
<dbReference type="InterPro" id="IPR052906">
    <property type="entry name" value="Type_IV_Methyl-Rstrct_Enzyme"/>
</dbReference>
<evidence type="ECO:0000313" key="5">
    <source>
        <dbReference type="Proteomes" id="UP000095247"/>
    </source>
</evidence>
<dbReference type="InterPro" id="IPR036388">
    <property type="entry name" value="WH-like_DNA-bd_sf"/>
</dbReference>